<gene>
    <name evidence="3" type="ORF">L6773_13095</name>
</gene>
<dbReference type="Pfam" id="PF13289">
    <property type="entry name" value="SIR2_2"/>
    <property type="match status" value="1"/>
</dbReference>
<keyword evidence="2" id="KW-0007">Acetylation</keyword>
<reference evidence="3" key="1">
    <citation type="submission" date="2022-01" db="EMBL/GenBank/DDBJ databases">
        <authorList>
            <person name="Wang Y."/>
        </authorList>
    </citation>
    <scope>NUCLEOTIDE SEQUENCE</scope>
    <source>
        <strain evidence="3">WB101</strain>
    </source>
</reference>
<sequence length="1282" mass="149577">MSSTFKKDLKKAILAPGERVVFVIGTGVSIAATENQEIGWVGLIRNGLEYLNNHFPNFNEQYKKYSRFLEDSPQPDDLIFLGSKIQELLSEHGKGAFKDWLEHYFEQFEIKNSQILEALRRIHDSGIIIATTNYDNLLSEWLEIPPVTLQSLDEFDKALRHGEAILHFHGHYTQPDSIVLGERSYHNISENIKGQHFLRILRSPYTPVFIGFGAGLEDPNIGNMLSWAGDHFSDLTSSIYILSPSDSFDEARSKFPIQKRFKVLDYGKHANLPKYLLNLINDHTYKDENKYTQKSNQIELNTSGSKALVTEYQLPDYFNFINQILSPNTNAEYYDKILKRNQFTSLGIAGNTARLRDKASIGNPFELFKNRTYDRSLEGLTKQPLVTLDLIQLFIKLEKHKEFLNEFKPTNSYCFRSDEKTGKSSWLAYLAYQLIQISNEYEPIWVGHVDETENVYRWFVSWIENFRRNNKGLIPVFFIDDIYRQPDLIRAIYNLRVSKHTMRNVPIICTDLRLQPAGNGREDEERLNQWIESRAIFENLESYFEIVPSFPFHPLVANEDGEITQDGEAILSSAESILGSEHISLLRNLFKKHQNVIPLYWIASFVIENYNEPLDEAEYWINQFRGLMSPEMLFRLTWSGSERHQDIIRAAAYIGFSTQELLIDFCARLREEPNNIIDAKLDKLINRHDLFIETDRLFFSDNEIDYLCMVDGLESLALDISDKTERQYFSTLVDCISTNKSYCELAILIAYSKSRDQKNINNLIKALERLDLSLLGPSSLWVCGSLSKFFNDSVWINSLANEVIEHTPDEKLSTWARMLVELSKKTKSRHHELLDRAFSIIDNLLSNSDLRDNIVHDLEEILNSLVHFVSSQNKEWDRVLNWSKYLKKKFPENSLFGHIYVKALLNLGYEKKAHSILKKEKTEKILLYTMAEFYHNAQRWKDALPWWKLINLHFPEANDNAMGSCVMCLLELNLLEDAREIYEDPENPSGTLFAAASYYYKKNDYSYSLELFKRLQNKDADYQSKQIRNHIIGCFVNLGEQEEAWTLAMEKGASSESALSWIKHQYEQKRWIEILDALETIQERFPGEASEWNGYKVLVQIQMGEFEKAWEDDSELDLGYLMDSALLCHEKQEWEWALRWHEKIADISLEHRSYANIFRVKCLLNIGNKEGAWSLALEKGASSESATAWLEYQYEQKRWIEILDALEAIQERYPGEASEWNGCKVLVQIQKGEFDKAWDNGQELQLPRGHLLMAVELFEENREWEWALRWINHIIDVWPHYK</sequence>
<protein>
    <submittedName>
        <fullName evidence="3">SIR2 family protein</fullName>
    </submittedName>
</protein>
<keyword evidence="1" id="KW-0597">Phosphoprotein</keyword>
<accession>A0ABS9KF76</accession>
<evidence type="ECO:0000256" key="1">
    <source>
        <dbReference type="ARBA" id="ARBA00022553"/>
    </source>
</evidence>
<dbReference type="EMBL" id="JAKLWS010000017">
    <property type="protein sequence ID" value="MCG2589509.1"/>
    <property type="molecule type" value="Genomic_DNA"/>
</dbReference>
<dbReference type="Gene3D" id="1.25.40.10">
    <property type="entry name" value="Tetratricopeptide repeat domain"/>
    <property type="match status" value="1"/>
</dbReference>
<dbReference type="RefSeq" id="WP_237854870.1">
    <property type="nucleotide sequence ID" value="NZ_JAKLWS010000017.1"/>
</dbReference>
<organism evidence="3 4">
    <name type="scientific">Rhodohalobacter sulfatireducens</name>
    <dbReference type="NCBI Taxonomy" id="2911366"/>
    <lineage>
        <taxon>Bacteria</taxon>
        <taxon>Pseudomonadati</taxon>
        <taxon>Balneolota</taxon>
        <taxon>Balneolia</taxon>
        <taxon>Balneolales</taxon>
        <taxon>Balneolaceae</taxon>
        <taxon>Rhodohalobacter</taxon>
    </lineage>
</organism>
<reference evidence="3" key="2">
    <citation type="submission" date="2024-05" db="EMBL/GenBank/DDBJ databases">
        <title>Rhodohalobacter halophilus gen. nov., sp. nov., a moderately halophilic member of the family Balneolaceae.</title>
        <authorList>
            <person name="Xia J."/>
        </authorList>
    </citation>
    <scope>NUCLEOTIDE SEQUENCE</scope>
    <source>
        <strain evidence="3">WB101</strain>
    </source>
</reference>
<dbReference type="PANTHER" id="PTHR28623:SF1">
    <property type="entry name" value="PROTEIN FAM118B"/>
    <property type="match status" value="1"/>
</dbReference>
<evidence type="ECO:0000313" key="4">
    <source>
        <dbReference type="Proteomes" id="UP001165366"/>
    </source>
</evidence>
<evidence type="ECO:0000313" key="3">
    <source>
        <dbReference type="EMBL" id="MCG2589509.1"/>
    </source>
</evidence>
<evidence type="ECO:0000256" key="2">
    <source>
        <dbReference type="ARBA" id="ARBA00022990"/>
    </source>
</evidence>
<dbReference type="InterPro" id="IPR011990">
    <property type="entry name" value="TPR-like_helical_dom_sf"/>
</dbReference>
<dbReference type="SUPFAM" id="SSF48452">
    <property type="entry name" value="TPR-like"/>
    <property type="match status" value="1"/>
</dbReference>
<feature type="non-terminal residue" evidence="3">
    <location>
        <position position="1282"/>
    </location>
</feature>
<name>A0ABS9KF76_9BACT</name>
<keyword evidence="4" id="KW-1185">Reference proteome</keyword>
<comment type="caution">
    <text evidence="3">The sequence shown here is derived from an EMBL/GenBank/DDBJ whole genome shotgun (WGS) entry which is preliminary data.</text>
</comment>
<dbReference type="PANTHER" id="PTHR28623">
    <property type="entry name" value="PROTEIN FAM118B"/>
    <property type="match status" value="1"/>
</dbReference>
<dbReference type="InterPro" id="IPR038916">
    <property type="entry name" value="FAM118"/>
</dbReference>
<dbReference type="Proteomes" id="UP001165366">
    <property type="component" value="Unassembled WGS sequence"/>
</dbReference>
<proteinExistence type="predicted"/>